<proteinExistence type="predicted"/>
<organism evidence="2 3">
    <name type="scientific">Pseudomonas neustonica</name>
    <dbReference type="NCBI Taxonomy" id="2487346"/>
    <lineage>
        <taxon>Bacteria</taxon>
        <taxon>Pseudomonadati</taxon>
        <taxon>Pseudomonadota</taxon>
        <taxon>Gammaproteobacteria</taxon>
        <taxon>Pseudomonadales</taxon>
        <taxon>Pseudomonadaceae</taxon>
        <taxon>Pseudomonas</taxon>
    </lineage>
</organism>
<dbReference type="Gene3D" id="3.90.79.40">
    <property type="entry name" value="EvaA sugar 2,3-dehydratase subunit"/>
    <property type="match status" value="2"/>
</dbReference>
<dbReference type="RefSeq" id="WP_123888533.1">
    <property type="nucleotide sequence ID" value="NZ_RKKU01000004.1"/>
</dbReference>
<feature type="domain" description="dTDP-4-dehydro-6-deoxy-alpha-D-glucopyranose 2,3-dehydratase" evidence="1">
    <location>
        <begin position="250"/>
        <end position="446"/>
    </location>
</feature>
<name>A0ABX9XK58_9PSED</name>
<sequence length="450" mass="49999">MQRNELVVWLDDHRARCDMQVEEIPWQASQEWALQQGHLCHRSGGFFSIVGVSLEGGSSRHPPQPLIYQPEIGILGFLLQRQAGRKHVLVQAKPEPGNVGLVQASPSVQATQSNYTRKHQGKETPFLDCFIGTPDVQVHASTLQSEQGTRFLGKYNRNLLVELPPSLVVDEVEGYRWAPLEELCALLAMDFQINTDARSVLVCSPWRLLAATGEPFQRWRGKGGLGEQLLCSYSAPERAFASSDEHVAGRLERMRETFAFTTQMTSLGFAPEWMAGRAAVLSGAYGSFEVRHYQVSSSAREVDFWDQPLIASTEEGLAVLLAKEINGVLHFLFKCRAEIGFTECFQYGPSIQSSGGVPAIIAGLDQEDEALMAALQQAEPLLSSRHSDEGGRFYKCVSCYRVMLLDSAQETPVTDALSWMTLAQVERFSQQQGFFSNEARSLVSMLLAYL</sequence>
<gene>
    <name evidence="2" type="ORF">EF096_05030</name>
</gene>
<accession>A0ABX9XK58</accession>
<dbReference type="InterPro" id="IPR038153">
    <property type="entry name" value="EvaA-like_sf"/>
</dbReference>
<protein>
    <submittedName>
        <fullName evidence="2">dTDP-4-keto-6-deoxy-L-hexose2,3-dehydratase</fullName>
    </submittedName>
</protein>
<dbReference type="Proteomes" id="UP000275199">
    <property type="component" value="Unassembled WGS sequence"/>
</dbReference>
<dbReference type="Pfam" id="PF03559">
    <property type="entry name" value="Hexose_dehydrat"/>
    <property type="match status" value="2"/>
</dbReference>
<dbReference type="EMBL" id="RKKU01000004">
    <property type="protein sequence ID" value="ROZ86578.1"/>
    <property type="molecule type" value="Genomic_DNA"/>
</dbReference>
<evidence type="ECO:0000313" key="2">
    <source>
        <dbReference type="EMBL" id="ROZ86578.1"/>
    </source>
</evidence>
<evidence type="ECO:0000259" key="1">
    <source>
        <dbReference type="Pfam" id="PF03559"/>
    </source>
</evidence>
<reference evidence="2 3" key="1">
    <citation type="submission" date="2018-11" db="EMBL/GenBank/DDBJ databases">
        <authorList>
            <person name="Jang G.I."/>
            <person name="Hwang C.Y."/>
        </authorList>
    </citation>
    <scope>NUCLEOTIDE SEQUENCE [LARGE SCALE GENOMIC DNA]</scope>
    <source>
        <strain evidence="2 3">SSM26</strain>
    </source>
</reference>
<feature type="domain" description="dTDP-4-dehydro-6-deoxy-alpha-D-glucopyranose 2,3-dehydratase" evidence="1">
    <location>
        <begin position="4"/>
        <end position="203"/>
    </location>
</feature>
<dbReference type="InterPro" id="IPR005212">
    <property type="entry name" value="EvaA-like"/>
</dbReference>
<comment type="caution">
    <text evidence="2">The sequence shown here is derived from an EMBL/GenBank/DDBJ whole genome shotgun (WGS) entry which is preliminary data.</text>
</comment>
<keyword evidence="3" id="KW-1185">Reference proteome</keyword>
<evidence type="ECO:0000313" key="3">
    <source>
        <dbReference type="Proteomes" id="UP000275199"/>
    </source>
</evidence>